<keyword evidence="3" id="KW-0067">ATP-binding</keyword>
<reference evidence="3" key="1">
    <citation type="submission" date="2011-10" db="EMBL/GenBank/DDBJ databases">
        <title>Provirophages and transpovirons: unique mobilome of giant viruses.</title>
        <authorList>
            <person name="Desnues C."/>
            <person name="LaScola B."/>
            <person name="Yutin N."/>
            <person name="Fournous G."/>
            <person name="Koonin E."/>
            <person name="Raoult D."/>
        </authorList>
    </citation>
    <scope>NUCLEOTIDE SEQUENCE</scope>
    <source>
        <strain evidence="3">Mv13-c7</strain>
    </source>
</reference>
<organism evidence="3">
    <name type="scientific">Megavirus courdo7</name>
    <dbReference type="NCBI Taxonomy" id="1128135"/>
    <lineage>
        <taxon>Viruses</taxon>
        <taxon>Varidnaviria</taxon>
        <taxon>Bamfordvirae</taxon>
        <taxon>Nucleocytoviricota</taxon>
        <taxon>Megaviricetes</taxon>
        <taxon>Imitervirales</taxon>
        <taxon>Mimiviridae</taxon>
        <taxon>Megamimivirinae</taxon>
        <taxon>Megavirus</taxon>
    </lineage>
</organism>
<dbReference type="EMBL" id="JN885991">
    <property type="protein sequence ID" value="AEX61487.1"/>
    <property type="molecule type" value="Genomic_DNA"/>
</dbReference>
<evidence type="ECO:0000256" key="1">
    <source>
        <dbReference type="ARBA" id="ARBA00022801"/>
    </source>
</evidence>
<dbReference type="GO" id="GO:0005524">
    <property type="term" value="F:ATP binding"/>
    <property type="evidence" value="ECO:0007669"/>
    <property type="project" value="InterPro"/>
</dbReference>
<dbReference type="Gene3D" id="3.40.50.300">
    <property type="entry name" value="P-loop containing nucleotide triphosphate hydrolases"/>
    <property type="match status" value="1"/>
</dbReference>
<dbReference type="InterPro" id="IPR027417">
    <property type="entry name" value="P-loop_NTPase"/>
</dbReference>
<name>H2EAR4_9VIRU</name>
<accession>H2EAR4</accession>
<dbReference type="SUPFAM" id="SSF52540">
    <property type="entry name" value="P-loop containing nucleoside triphosphate hydrolases"/>
    <property type="match status" value="1"/>
</dbReference>
<sequence>MDKLLNYQIEHVESLKKTIEIHGRALDASDTGTGKTYTSIALCAEMGLKPLIICPLSVIANWKSVLKYFGISYYGISNYESIQNCTYYTPKSQKNKIKCKYIKRIKKKKMIKKMIMIQKKQKFFQKIK</sequence>
<evidence type="ECO:0000313" key="3">
    <source>
        <dbReference type="EMBL" id="AEX61487.1"/>
    </source>
</evidence>
<keyword evidence="1" id="KW-0378">Hydrolase</keyword>
<dbReference type="InterPro" id="IPR006935">
    <property type="entry name" value="Helicase/UvrB_N"/>
</dbReference>
<dbReference type="GO" id="GO:0016787">
    <property type="term" value="F:hydrolase activity"/>
    <property type="evidence" value="ECO:0007669"/>
    <property type="project" value="UniProtKB-KW"/>
</dbReference>
<keyword evidence="3" id="KW-0547">Nucleotide-binding</keyword>
<dbReference type="GO" id="GO:0003677">
    <property type="term" value="F:DNA binding"/>
    <property type="evidence" value="ECO:0007669"/>
    <property type="project" value="InterPro"/>
</dbReference>
<dbReference type="GO" id="GO:0004386">
    <property type="term" value="F:helicase activity"/>
    <property type="evidence" value="ECO:0007669"/>
    <property type="project" value="UniProtKB-KW"/>
</dbReference>
<protein>
    <submittedName>
        <fullName evidence="3">Putative ATP-dependent RNA helicase</fullName>
    </submittedName>
</protein>
<evidence type="ECO:0000259" key="2">
    <source>
        <dbReference type="Pfam" id="PF04851"/>
    </source>
</evidence>
<feature type="domain" description="Helicase/UvrB N-terminal" evidence="2">
    <location>
        <begin position="3"/>
        <end position="113"/>
    </location>
</feature>
<dbReference type="Pfam" id="PF04851">
    <property type="entry name" value="ResIII"/>
    <property type="match status" value="1"/>
</dbReference>
<gene>
    <name evidence="3" type="ORF">c7_R423</name>
</gene>
<keyword evidence="3" id="KW-0347">Helicase</keyword>
<proteinExistence type="predicted"/>